<proteinExistence type="predicted"/>
<accession>A0A5S4FHD1</accession>
<comment type="caution">
    <text evidence="1">The sequence shown here is derived from an EMBL/GenBank/DDBJ whole genome shotgun (WGS) entry which is preliminary data.</text>
</comment>
<gene>
    <name evidence="1" type="ORF">ETD85_62290</name>
</gene>
<dbReference type="Proteomes" id="UP000306628">
    <property type="component" value="Unassembled WGS sequence"/>
</dbReference>
<keyword evidence="2" id="KW-1185">Reference proteome</keyword>
<evidence type="ECO:0000313" key="1">
    <source>
        <dbReference type="EMBL" id="TMR08405.1"/>
    </source>
</evidence>
<reference evidence="1 2" key="1">
    <citation type="submission" date="2019-05" db="EMBL/GenBank/DDBJ databases">
        <title>Draft genome sequence of Nonomuraea zeae DSM 100528.</title>
        <authorList>
            <person name="Saricaoglu S."/>
            <person name="Isik K."/>
        </authorList>
    </citation>
    <scope>NUCLEOTIDE SEQUENCE [LARGE SCALE GENOMIC DNA]</scope>
    <source>
        <strain evidence="1 2">DSM 100528</strain>
    </source>
</reference>
<dbReference type="AlphaFoldDB" id="A0A5S4FHD1"/>
<evidence type="ECO:0000313" key="2">
    <source>
        <dbReference type="Proteomes" id="UP000306628"/>
    </source>
</evidence>
<dbReference type="EMBL" id="VCKX01000671">
    <property type="protein sequence ID" value="TMR08405.1"/>
    <property type="molecule type" value="Genomic_DNA"/>
</dbReference>
<protein>
    <submittedName>
        <fullName evidence="1">Uncharacterized protein</fullName>
    </submittedName>
</protein>
<sequence length="96" mass="10613">MGAAEFEDLLGAYDERRRAELVAAFMVVELAAEPVQEVRFAALRDPALRHTLGEMLSRRGRTLIQHRDRWISGYDDACAATLTEAASTALTPTPQP</sequence>
<feature type="non-terminal residue" evidence="1">
    <location>
        <position position="96"/>
    </location>
</feature>
<organism evidence="1 2">
    <name type="scientific">Nonomuraea zeae</name>
    <dbReference type="NCBI Taxonomy" id="1642303"/>
    <lineage>
        <taxon>Bacteria</taxon>
        <taxon>Bacillati</taxon>
        <taxon>Actinomycetota</taxon>
        <taxon>Actinomycetes</taxon>
        <taxon>Streptosporangiales</taxon>
        <taxon>Streptosporangiaceae</taxon>
        <taxon>Nonomuraea</taxon>
    </lineage>
</organism>
<name>A0A5S4FHD1_9ACTN</name>